<feature type="compositionally biased region" description="Low complexity" evidence="2">
    <location>
        <begin position="11"/>
        <end position="27"/>
    </location>
</feature>
<dbReference type="InterPro" id="IPR013497">
    <property type="entry name" value="Topo_IA_cen"/>
</dbReference>
<dbReference type="EMBL" id="MK072353">
    <property type="protein sequence ID" value="AYV82264.1"/>
    <property type="molecule type" value="Genomic_DNA"/>
</dbReference>
<gene>
    <name evidence="4" type="ORF">Homavirus22_1</name>
</gene>
<dbReference type="Gene3D" id="1.10.460.10">
    <property type="entry name" value="Topoisomerase I, domain 2"/>
    <property type="match status" value="1"/>
</dbReference>
<dbReference type="InterPro" id="IPR023405">
    <property type="entry name" value="Topo_IA_core_domain"/>
</dbReference>
<feature type="non-terminal residue" evidence="4">
    <location>
        <position position="1"/>
    </location>
</feature>
<keyword evidence="1 4" id="KW-0413">Isomerase</keyword>
<sequence length="438" mass="49425">KDEQSGDTDSDNNMANTDNTANTANNDNDIEHIVKPGDYLTPVSINGTLEYTRPPTRYNEALDNIKKYVIKEEKKTIVIGAEKNKFVPTELGTIVNNLLVSGFPTIMDYNFTANMEKKLDNIAIGKNAWIPVLDEFYKQFHPMVLSLLKEKPLIEDKYTRILGKDPTTNTDIVATITVRGPAVIKYIGNKPVYGSIKEPLKLETINLDQALELLKFPKDLGKYKNKDVVLRKGEYGLYIIWGKYTIGISNINQEDYDDSDDGVNKITLDLVATKIDQYLEKIKILSKSEFKSKTHQYNIRDGPHGKYISVKPLKGGKKNSKQYNVKLPINCNIETLDVKKIETIIENHWSNYKGKYGDKNKIEENNSPKSNSPTSNKPKSNSPTPNKPKSNSPTPNKPKSNSPKINKTKTNKTTKTKAKINKTNINKTTVTRVTKLNK</sequence>
<dbReference type="GO" id="GO:0003677">
    <property type="term" value="F:DNA binding"/>
    <property type="evidence" value="ECO:0007669"/>
    <property type="project" value="InterPro"/>
</dbReference>
<name>A0A3G5A6Z2_9VIRU</name>
<dbReference type="GO" id="GO:0003917">
    <property type="term" value="F:DNA topoisomerase type I (single strand cut, ATP-independent) activity"/>
    <property type="evidence" value="ECO:0007669"/>
    <property type="project" value="InterPro"/>
</dbReference>
<dbReference type="PANTHER" id="PTHR42785:SF1">
    <property type="entry name" value="DNA TOPOISOMERASE"/>
    <property type="match status" value="1"/>
</dbReference>
<feature type="domain" description="Topo IA-type catalytic" evidence="3">
    <location>
        <begin position="1"/>
        <end position="144"/>
    </location>
</feature>
<dbReference type="Pfam" id="PF01131">
    <property type="entry name" value="Topoisom_bac"/>
    <property type="match status" value="1"/>
</dbReference>
<accession>A0A3G5A6Z2</accession>
<reference evidence="4" key="1">
    <citation type="submission" date="2018-10" db="EMBL/GenBank/DDBJ databases">
        <title>Hidden diversity of soil giant viruses.</title>
        <authorList>
            <person name="Schulz F."/>
            <person name="Alteio L."/>
            <person name="Goudeau D."/>
            <person name="Ryan E.M."/>
            <person name="Malmstrom R.R."/>
            <person name="Blanchard J."/>
            <person name="Woyke T."/>
        </authorList>
    </citation>
    <scope>NUCLEOTIDE SEQUENCE</scope>
    <source>
        <strain evidence="4">HOV1</strain>
    </source>
</reference>
<feature type="compositionally biased region" description="Basic and acidic residues" evidence="2">
    <location>
        <begin position="355"/>
        <end position="366"/>
    </location>
</feature>
<dbReference type="SUPFAM" id="SSF56712">
    <property type="entry name" value="Prokaryotic type I DNA topoisomerase"/>
    <property type="match status" value="1"/>
</dbReference>
<dbReference type="InterPro" id="IPR013824">
    <property type="entry name" value="Topo_IA_cen_sub1"/>
</dbReference>
<feature type="compositionally biased region" description="Low complexity" evidence="2">
    <location>
        <begin position="367"/>
        <end position="405"/>
    </location>
</feature>
<proteinExistence type="predicted"/>
<dbReference type="InterPro" id="IPR000380">
    <property type="entry name" value="Topo_IA"/>
</dbReference>
<feature type="compositionally biased region" description="Acidic residues" evidence="2">
    <location>
        <begin position="1"/>
        <end position="10"/>
    </location>
</feature>
<dbReference type="PANTHER" id="PTHR42785">
    <property type="entry name" value="DNA TOPOISOMERASE, TYPE IA, CORE"/>
    <property type="match status" value="1"/>
</dbReference>
<dbReference type="GO" id="GO:0006265">
    <property type="term" value="P:DNA topological change"/>
    <property type="evidence" value="ECO:0007669"/>
    <property type="project" value="InterPro"/>
</dbReference>
<evidence type="ECO:0000259" key="3">
    <source>
        <dbReference type="PROSITE" id="PS52039"/>
    </source>
</evidence>
<dbReference type="PROSITE" id="PS52039">
    <property type="entry name" value="TOPO_IA_2"/>
    <property type="match status" value="1"/>
</dbReference>
<evidence type="ECO:0000313" key="4">
    <source>
        <dbReference type="EMBL" id="AYV82264.1"/>
    </source>
</evidence>
<feature type="region of interest" description="Disordered" evidence="2">
    <location>
        <begin position="352"/>
        <end position="438"/>
    </location>
</feature>
<feature type="compositionally biased region" description="Basic residues" evidence="2">
    <location>
        <begin position="406"/>
        <end position="420"/>
    </location>
</feature>
<feature type="region of interest" description="Disordered" evidence="2">
    <location>
        <begin position="1"/>
        <end position="30"/>
    </location>
</feature>
<protein>
    <submittedName>
        <fullName evidence="4">DNA topoisomerase IA</fullName>
    </submittedName>
</protein>
<evidence type="ECO:0000256" key="2">
    <source>
        <dbReference type="SAM" id="MobiDB-lite"/>
    </source>
</evidence>
<organism evidence="4">
    <name type="scientific">Homavirus sp</name>
    <dbReference type="NCBI Taxonomy" id="2487769"/>
    <lineage>
        <taxon>Viruses</taxon>
        <taxon>Varidnaviria</taxon>
        <taxon>Bamfordvirae</taxon>
        <taxon>Nucleocytoviricota</taxon>
        <taxon>Megaviricetes</taxon>
        <taxon>Imitervirales</taxon>
        <taxon>Mimiviridae</taxon>
        <taxon>Klosneuvirinae</taxon>
    </lineage>
</organism>
<evidence type="ECO:0000256" key="1">
    <source>
        <dbReference type="ARBA" id="ARBA00023235"/>
    </source>
</evidence>